<keyword evidence="3" id="KW-1185">Reference proteome</keyword>
<evidence type="ECO:0008006" key="4">
    <source>
        <dbReference type="Google" id="ProtNLM"/>
    </source>
</evidence>
<feature type="transmembrane region" description="Helical" evidence="1">
    <location>
        <begin position="21"/>
        <end position="44"/>
    </location>
</feature>
<keyword evidence="1" id="KW-0812">Transmembrane</keyword>
<evidence type="ECO:0000313" key="3">
    <source>
        <dbReference type="Proteomes" id="UP001156703"/>
    </source>
</evidence>
<accession>A0ABQ5Z3U1</accession>
<dbReference type="Pfam" id="PF10011">
    <property type="entry name" value="DUF2254"/>
    <property type="match status" value="1"/>
</dbReference>
<dbReference type="Proteomes" id="UP001156703">
    <property type="component" value="Unassembled WGS sequence"/>
</dbReference>
<reference evidence="3" key="1">
    <citation type="journal article" date="2019" name="Int. J. Syst. Evol. Microbiol.">
        <title>The Global Catalogue of Microorganisms (GCM) 10K type strain sequencing project: providing services to taxonomists for standard genome sequencing and annotation.</title>
        <authorList>
            <consortium name="The Broad Institute Genomics Platform"/>
            <consortium name="The Broad Institute Genome Sequencing Center for Infectious Disease"/>
            <person name="Wu L."/>
            <person name="Ma J."/>
        </authorList>
    </citation>
    <scope>NUCLEOTIDE SEQUENCE [LARGE SCALE GENOMIC DNA]</scope>
    <source>
        <strain evidence="3">NBRC 102146</strain>
    </source>
</reference>
<protein>
    <recommendedName>
        <fullName evidence="4">ABC transmembrane type-1 domain-containing protein</fullName>
    </recommendedName>
</protein>
<keyword evidence="1" id="KW-1133">Transmembrane helix</keyword>
<proteinExistence type="predicted"/>
<name>A0ABQ5Z3U1_9SPHN</name>
<comment type="caution">
    <text evidence="2">The sequence shown here is derived from an EMBL/GenBank/DDBJ whole genome shotgun (WGS) entry which is preliminary data.</text>
</comment>
<organism evidence="2 3">
    <name type="scientific">Sphingomonas astaxanthinifaciens DSM 22298</name>
    <dbReference type="NCBI Taxonomy" id="1123267"/>
    <lineage>
        <taxon>Bacteria</taxon>
        <taxon>Pseudomonadati</taxon>
        <taxon>Pseudomonadota</taxon>
        <taxon>Alphaproteobacteria</taxon>
        <taxon>Sphingomonadales</taxon>
        <taxon>Sphingomonadaceae</taxon>
        <taxon>Sphingomonas</taxon>
    </lineage>
</organism>
<dbReference type="RefSeq" id="WP_051676675.1">
    <property type="nucleotide sequence ID" value="NZ_BSOO01000003.1"/>
</dbReference>
<dbReference type="EMBL" id="BSOO01000003">
    <property type="protein sequence ID" value="GLR46686.1"/>
    <property type="molecule type" value="Genomic_DNA"/>
</dbReference>
<evidence type="ECO:0000313" key="2">
    <source>
        <dbReference type="EMBL" id="GLR46686.1"/>
    </source>
</evidence>
<sequence length="116" mass="12586">MNQLAHVLRKVGKQIGFRAALIAILTVMLALLAAVLAPLILYDLSIKIGADAVDDILTILASSMLAVTTFSMTAMVTLAAGHRLAHCLLRKPPPPRKARASAWTGRYRSTSCWRTF</sequence>
<feature type="transmembrane region" description="Helical" evidence="1">
    <location>
        <begin position="56"/>
        <end position="81"/>
    </location>
</feature>
<keyword evidence="1" id="KW-0472">Membrane</keyword>
<dbReference type="InterPro" id="IPR018723">
    <property type="entry name" value="DUF2254_membrane"/>
</dbReference>
<gene>
    <name evidence="2" type="ORF">GCM10007925_03970</name>
</gene>
<evidence type="ECO:0000256" key="1">
    <source>
        <dbReference type="SAM" id="Phobius"/>
    </source>
</evidence>